<protein>
    <recommendedName>
        <fullName evidence="3">DUF177 domain-containing protein</fullName>
    </recommendedName>
</protein>
<dbReference type="InterPro" id="IPR003772">
    <property type="entry name" value="YceD"/>
</dbReference>
<gene>
    <name evidence="1" type="ORF">A3K51_00190</name>
</gene>
<name>A0A1F4NPU3_UNCK3</name>
<proteinExistence type="predicted"/>
<organism evidence="1 2">
    <name type="scientific">candidate division Kazan bacterium RIFCSPLOWO2_01_FULL_45_19</name>
    <dbReference type="NCBI Taxonomy" id="1798538"/>
    <lineage>
        <taxon>Bacteria</taxon>
        <taxon>Bacteria division Kazan-3B-28</taxon>
    </lineage>
</organism>
<evidence type="ECO:0000313" key="2">
    <source>
        <dbReference type="Proteomes" id="UP000178085"/>
    </source>
</evidence>
<reference evidence="1 2" key="1">
    <citation type="journal article" date="2016" name="Nat. Commun.">
        <title>Thousands of microbial genomes shed light on interconnected biogeochemical processes in an aquifer system.</title>
        <authorList>
            <person name="Anantharaman K."/>
            <person name="Brown C.T."/>
            <person name="Hug L.A."/>
            <person name="Sharon I."/>
            <person name="Castelle C.J."/>
            <person name="Probst A.J."/>
            <person name="Thomas B.C."/>
            <person name="Singh A."/>
            <person name="Wilkins M.J."/>
            <person name="Karaoz U."/>
            <person name="Brodie E.L."/>
            <person name="Williams K.H."/>
            <person name="Hubbard S.S."/>
            <person name="Banfield J.F."/>
        </authorList>
    </citation>
    <scope>NUCLEOTIDE SEQUENCE [LARGE SCALE GENOMIC DNA]</scope>
</reference>
<sequence>MKINVSKLITKETGATAEHELDNEVTIPDRNSAQIQGKVLLTHLDQSILAKFDITAGLNLNCDKCLESFREQLPLSFDREYSLVPSDDPEVLAVDNGEIDTDPAIIQEVTISLPLQAVCKPDCKGLDSTTGENLNLIDA</sequence>
<dbReference type="Proteomes" id="UP000178085">
    <property type="component" value="Unassembled WGS sequence"/>
</dbReference>
<dbReference type="AlphaFoldDB" id="A0A1F4NPU3"/>
<comment type="caution">
    <text evidence="1">The sequence shown here is derived from an EMBL/GenBank/DDBJ whole genome shotgun (WGS) entry which is preliminary data.</text>
</comment>
<dbReference type="EMBL" id="METD01000001">
    <property type="protein sequence ID" value="OGB73287.1"/>
    <property type="molecule type" value="Genomic_DNA"/>
</dbReference>
<evidence type="ECO:0000313" key="1">
    <source>
        <dbReference type="EMBL" id="OGB73287.1"/>
    </source>
</evidence>
<accession>A0A1F4NPU3</accession>
<dbReference type="Pfam" id="PF02620">
    <property type="entry name" value="YceD"/>
    <property type="match status" value="1"/>
</dbReference>
<evidence type="ECO:0008006" key="3">
    <source>
        <dbReference type="Google" id="ProtNLM"/>
    </source>
</evidence>